<reference evidence="2" key="1">
    <citation type="submission" date="2020-07" db="EMBL/GenBank/DDBJ databases">
        <title>Multicomponent nature underlies the extraordinary mechanical properties of spider dragline silk.</title>
        <authorList>
            <person name="Kono N."/>
            <person name="Nakamura H."/>
            <person name="Mori M."/>
            <person name="Yoshida Y."/>
            <person name="Ohtoshi R."/>
            <person name="Malay A.D."/>
            <person name="Moran D.A.P."/>
            <person name="Tomita M."/>
            <person name="Numata K."/>
            <person name="Arakawa K."/>
        </authorList>
    </citation>
    <scope>NUCLEOTIDE SEQUENCE</scope>
</reference>
<accession>A0A8X6H2S3</accession>
<dbReference type="Proteomes" id="UP000887116">
    <property type="component" value="Unassembled WGS sequence"/>
</dbReference>
<feature type="compositionally biased region" description="Polar residues" evidence="1">
    <location>
        <begin position="47"/>
        <end position="73"/>
    </location>
</feature>
<evidence type="ECO:0000256" key="1">
    <source>
        <dbReference type="SAM" id="MobiDB-lite"/>
    </source>
</evidence>
<organism evidence="2 3">
    <name type="scientific">Trichonephila clavata</name>
    <name type="common">Joro spider</name>
    <name type="synonym">Nephila clavata</name>
    <dbReference type="NCBI Taxonomy" id="2740835"/>
    <lineage>
        <taxon>Eukaryota</taxon>
        <taxon>Metazoa</taxon>
        <taxon>Ecdysozoa</taxon>
        <taxon>Arthropoda</taxon>
        <taxon>Chelicerata</taxon>
        <taxon>Arachnida</taxon>
        <taxon>Araneae</taxon>
        <taxon>Araneomorphae</taxon>
        <taxon>Entelegynae</taxon>
        <taxon>Araneoidea</taxon>
        <taxon>Nephilidae</taxon>
        <taxon>Trichonephila</taxon>
    </lineage>
</organism>
<proteinExistence type="predicted"/>
<dbReference type="AlphaFoldDB" id="A0A8X6H2S3"/>
<comment type="caution">
    <text evidence="2">The sequence shown here is derived from an EMBL/GenBank/DDBJ whole genome shotgun (WGS) entry which is preliminary data.</text>
</comment>
<sequence>MRRKPQHSNIKGKIENPNCINCKKDGHVASLRSCSSFPKIKPKKGEQTNPTSDQNKNPTNHPSTRPVTANVSYANACAGKNEKQMAPRGEIIASHDEESSHPTTQKEGVSLASKLNLNFAI</sequence>
<evidence type="ECO:0000313" key="3">
    <source>
        <dbReference type="Proteomes" id="UP000887116"/>
    </source>
</evidence>
<protein>
    <submittedName>
        <fullName evidence="2">Uncharacterized protein</fullName>
    </submittedName>
</protein>
<feature type="region of interest" description="Disordered" evidence="1">
    <location>
        <begin position="33"/>
        <end position="112"/>
    </location>
</feature>
<dbReference type="EMBL" id="BMAO01007468">
    <property type="protein sequence ID" value="GFR16201.1"/>
    <property type="molecule type" value="Genomic_DNA"/>
</dbReference>
<evidence type="ECO:0000313" key="2">
    <source>
        <dbReference type="EMBL" id="GFR16201.1"/>
    </source>
</evidence>
<gene>
    <name evidence="2" type="ORF">TNCT_253451</name>
</gene>
<feature type="region of interest" description="Disordered" evidence="1">
    <location>
        <begin position="1"/>
        <end position="21"/>
    </location>
</feature>
<name>A0A8X6H2S3_TRICU</name>
<keyword evidence="3" id="KW-1185">Reference proteome</keyword>